<organism evidence="1 2">
    <name type="scientific">Desulfonema magnum</name>
    <dbReference type="NCBI Taxonomy" id="45655"/>
    <lineage>
        <taxon>Bacteria</taxon>
        <taxon>Pseudomonadati</taxon>
        <taxon>Thermodesulfobacteriota</taxon>
        <taxon>Desulfobacteria</taxon>
        <taxon>Desulfobacterales</taxon>
        <taxon>Desulfococcaceae</taxon>
        <taxon>Desulfonema</taxon>
    </lineage>
</organism>
<proteinExistence type="predicted"/>
<reference evidence="1" key="1">
    <citation type="journal article" date="2021" name="Microb. Physiol.">
        <title>Proteogenomic Insights into the Physiology of Marine, Sulfate-Reducing, Filamentous Desulfonema limicola and Desulfonema magnum.</title>
        <authorList>
            <person name="Schnaars V."/>
            <person name="Wohlbrand L."/>
            <person name="Scheve S."/>
            <person name="Hinrichs C."/>
            <person name="Reinhardt R."/>
            <person name="Rabus R."/>
        </authorList>
    </citation>
    <scope>NUCLEOTIDE SEQUENCE</scope>
    <source>
        <strain evidence="1">4be13</strain>
    </source>
</reference>
<dbReference type="KEGG" id="dmm:dnm_038410"/>
<sequence>MPLPEQQDCISSAITSGRNNPFALLFVPSMTNWRNGTE</sequence>
<evidence type="ECO:0000313" key="1">
    <source>
        <dbReference type="EMBL" id="QTA87804.1"/>
    </source>
</evidence>
<keyword evidence="2" id="KW-1185">Reference proteome</keyword>
<accession>A0A975BMM1</accession>
<dbReference type="AlphaFoldDB" id="A0A975BMM1"/>
<protein>
    <submittedName>
        <fullName evidence="1">Uncharacterized protein</fullName>
    </submittedName>
</protein>
<evidence type="ECO:0000313" key="2">
    <source>
        <dbReference type="Proteomes" id="UP000663722"/>
    </source>
</evidence>
<name>A0A975BMM1_9BACT</name>
<gene>
    <name evidence="1" type="ORF">dnm_038410</name>
</gene>
<dbReference type="Proteomes" id="UP000663722">
    <property type="component" value="Chromosome"/>
</dbReference>
<dbReference type="EMBL" id="CP061800">
    <property type="protein sequence ID" value="QTA87804.1"/>
    <property type="molecule type" value="Genomic_DNA"/>
</dbReference>